<feature type="transmembrane region" description="Helical" evidence="5">
    <location>
        <begin position="347"/>
        <end position="364"/>
    </location>
</feature>
<accession>E3G986</accession>
<evidence type="ECO:0000256" key="4">
    <source>
        <dbReference type="ARBA" id="ARBA00023136"/>
    </source>
</evidence>
<feature type="transmembrane region" description="Helical" evidence="5">
    <location>
        <begin position="12"/>
        <end position="32"/>
    </location>
</feature>
<feature type="transmembrane region" description="Helical" evidence="5">
    <location>
        <begin position="193"/>
        <end position="209"/>
    </location>
</feature>
<evidence type="ECO:0000313" key="8">
    <source>
        <dbReference type="Proteomes" id="UP000006872"/>
    </source>
</evidence>
<feature type="transmembrane region" description="Helical" evidence="5">
    <location>
        <begin position="157"/>
        <end position="181"/>
    </location>
</feature>
<keyword evidence="8" id="KW-1185">Reference proteome</keyword>
<feature type="transmembrane region" description="Helical" evidence="5">
    <location>
        <begin position="62"/>
        <end position="82"/>
    </location>
</feature>
<evidence type="ECO:0000256" key="3">
    <source>
        <dbReference type="ARBA" id="ARBA00022989"/>
    </source>
</evidence>
<dbReference type="eggNOG" id="COG3307">
    <property type="taxonomic scope" value="Bacteria"/>
</dbReference>
<reference evidence="8" key="1">
    <citation type="submission" date="2010-10" db="EMBL/GenBank/DDBJ databases">
        <title>Complete sequence of Enterobacter cloacae SCF1.</title>
        <authorList>
            <consortium name="US DOE Joint Genome Institute"/>
            <person name="Lucas S."/>
            <person name="Copeland A."/>
            <person name="Lapidus A."/>
            <person name="Cheng J.-F."/>
            <person name="Bruce D."/>
            <person name="Goodwin L."/>
            <person name="Pitluck S."/>
            <person name="Davenport K."/>
            <person name="Detter J.C."/>
            <person name="Han C."/>
            <person name="Tapia R."/>
            <person name="Land M."/>
            <person name="Hauser L."/>
            <person name="Chang Y.-J."/>
            <person name="Jeffries C."/>
            <person name="Kyrpides N."/>
            <person name="Ivanova N."/>
            <person name="Mikhailova N."/>
            <person name="DeAngelis K."/>
            <person name="Arkin A.P."/>
            <person name="Chivian D."/>
            <person name="Edwards B."/>
            <person name="Woo H."/>
            <person name="Hazen T.C."/>
            <person name="Woyke T."/>
        </authorList>
    </citation>
    <scope>NUCLEOTIDE SEQUENCE [LARGE SCALE GENOMIC DNA]</scope>
    <source>
        <strain evidence="8">SCF1</strain>
    </source>
</reference>
<evidence type="ECO:0000256" key="1">
    <source>
        <dbReference type="ARBA" id="ARBA00004141"/>
    </source>
</evidence>
<keyword evidence="3 5" id="KW-1133">Transmembrane helix</keyword>
<feature type="transmembrane region" description="Helical" evidence="5">
    <location>
        <begin position="215"/>
        <end position="231"/>
    </location>
</feature>
<evidence type="ECO:0000256" key="2">
    <source>
        <dbReference type="ARBA" id="ARBA00022692"/>
    </source>
</evidence>
<feature type="transmembrane region" description="Helical" evidence="5">
    <location>
        <begin position="127"/>
        <end position="145"/>
    </location>
</feature>
<dbReference type="EMBL" id="CP002272">
    <property type="protein sequence ID" value="ADO46404.1"/>
    <property type="molecule type" value="Genomic_DNA"/>
</dbReference>
<keyword evidence="2 5" id="KW-0812">Transmembrane</keyword>
<name>E3G986_ENTLS</name>
<dbReference type="KEGG" id="esc:Entcl_0126"/>
<dbReference type="Pfam" id="PF04932">
    <property type="entry name" value="Wzy_C"/>
    <property type="match status" value="1"/>
</dbReference>
<keyword evidence="4 5" id="KW-0472">Membrane</keyword>
<gene>
    <name evidence="7" type="ordered locus">Entcl_0126</name>
</gene>
<dbReference type="PANTHER" id="PTHR37422:SF17">
    <property type="entry name" value="O-ANTIGEN LIGASE"/>
    <property type="match status" value="1"/>
</dbReference>
<evidence type="ECO:0000256" key="5">
    <source>
        <dbReference type="SAM" id="Phobius"/>
    </source>
</evidence>
<feature type="transmembrane region" description="Helical" evidence="5">
    <location>
        <begin position="38"/>
        <end position="55"/>
    </location>
</feature>
<dbReference type="AlphaFoldDB" id="E3G986"/>
<dbReference type="GO" id="GO:0016020">
    <property type="term" value="C:membrane"/>
    <property type="evidence" value="ECO:0007669"/>
    <property type="project" value="UniProtKB-SubCell"/>
</dbReference>
<protein>
    <submittedName>
        <fullName evidence="7">O-antigen polymerase</fullName>
    </submittedName>
</protein>
<dbReference type="Proteomes" id="UP000006872">
    <property type="component" value="Chromosome"/>
</dbReference>
<dbReference type="PROSITE" id="PS51257">
    <property type="entry name" value="PROKAR_LIPOPROTEIN"/>
    <property type="match status" value="1"/>
</dbReference>
<dbReference type="RefSeq" id="WP_013364183.1">
    <property type="nucleotide sequence ID" value="NC_014618.1"/>
</dbReference>
<sequence length="419" mass="47348">MKSMNGQTLQMRFTQLAFGLCVIAFACIILSPNLANKIMNIAGLIAFFVAVFNLKNARRNETFWLCLVLFVIGICDLIWYRLFKIDHSEAINSYRAYLEVGKICVSGAFLIYIFSLGEKFRLGNNKIHYLLVLILQIMMVAYAYYQKIHLGAARIEFSLAGGTSATGAAYTIVFLSCYMIMVLQHSTLRMKDLLILAHFFITFIIVVATETRAAIMVYPILFAGMLAIRCYRQRHIPWKGIGVLLFAVAAGAFMMKDSLIQRYHDLNSDMSAYEKNNTDTSVGARLAMWQTGLAAAKENYLWQSTDHRNAIIKDLVKKDPGLEGALPYIPGHLHNEVIEALSTKGPSGLLLYVLFVISLAWYALRKIKSFTLFAFLVAMVMFGLSGVMFYSKTTPTAWMLTLVMFIVFLTQNRHRDIVK</sequence>
<evidence type="ECO:0000313" key="7">
    <source>
        <dbReference type="EMBL" id="ADO46404.1"/>
    </source>
</evidence>
<dbReference type="PANTHER" id="PTHR37422">
    <property type="entry name" value="TEICHURONIC ACID BIOSYNTHESIS PROTEIN TUAE"/>
    <property type="match status" value="1"/>
</dbReference>
<evidence type="ECO:0000259" key="6">
    <source>
        <dbReference type="Pfam" id="PF04932"/>
    </source>
</evidence>
<feature type="domain" description="O-antigen ligase-related" evidence="6">
    <location>
        <begin position="199"/>
        <end position="353"/>
    </location>
</feature>
<dbReference type="InterPro" id="IPR007016">
    <property type="entry name" value="O-antigen_ligase-rel_domated"/>
</dbReference>
<reference evidence="7 8" key="2">
    <citation type="journal article" date="2011" name="Stand. Genomic Sci.">
        <title>Complete genome sequence of 'Enterobacter lignolyticus' SCF1.</title>
        <authorList>
            <person name="Deangelis K.M."/>
            <person name="D'Haeseleer P."/>
            <person name="Chivian D."/>
            <person name="Fortney J.L."/>
            <person name="Khudyakov J."/>
            <person name="Simmons B."/>
            <person name="Woo H."/>
            <person name="Arkin A.P."/>
            <person name="Davenport K.W."/>
            <person name="Goodwin L."/>
            <person name="Chen A."/>
            <person name="Ivanova N."/>
            <person name="Kyrpides N.C."/>
            <person name="Mavromatis K."/>
            <person name="Woyke T."/>
            <person name="Hazen T.C."/>
        </authorList>
    </citation>
    <scope>NUCLEOTIDE SEQUENCE [LARGE SCALE GENOMIC DNA]</scope>
    <source>
        <strain evidence="7 8">SCF1</strain>
    </source>
</reference>
<dbReference type="HOGENOM" id="CLU_054167_0_0_6"/>
<dbReference type="InterPro" id="IPR051533">
    <property type="entry name" value="WaaL-like"/>
</dbReference>
<proteinExistence type="predicted"/>
<feature type="transmembrane region" description="Helical" evidence="5">
    <location>
        <begin position="371"/>
        <end position="390"/>
    </location>
</feature>
<organism evidence="7 8">
    <name type="scientific">Enterobacter lignolyticus (strain SCF1)</name>
    <dbReference type="NCBI Taxonomy" id="701347"/>
    <lineage>
        <taxon>Bacteria</taxon>
        <taxon>Pseudomonadati</taxon>
        <taxon>Pseudomonadota</taxon>
        <taxon>Gammaproteobacteria</taxon>
        <taxon>Enterobacterales</taxon>
        <taxon>Enterobacteriaceae</taxon>
        <taxon>Pluralibacter</taxon>
    </lineage>
</organism>
<feature type="transmembrane region" description="Helical" evidence="5">
    <location>
        <begin position="94"/>
        <end position="115"/>
    </location>
</feature>
<dbReference type="STRING" id="701347.Entcl_0126"/>
<feature type="transmembrane region" description="Helical" evidence="5">
    <location>
        <begin position="396"/>
        <end position="412"/>
    </location>
</feature>
<feature type="transmembrane region" description="Helical" evidence="5">
    <location>
        <begin position="238"/>
        <end position="255"/>
    </location>
</feature>
<comment type="subcellular location">
    <subcellularLocation>
        <location evidence="1">Membrane</location>
        <topology evidence="1">Multi-pass membrane protein</topology>
    </subcellularLocation>
</comment>